<dbReference type="RefSeq" id="XP_026686158.1">
    <property type="nucleotide sequence ID" value="XM_026830357.1"/>
</dbReference>
<keyword evidence="6 9" id="KW-0472">Membrane</keyword>
<keyword evidence="2" id="KW-0716">Sensory transduction</keyword>
<evidence type="ECO:0000256" key="8">
    <source>
        <dbReference type="ARBA" id="ARBA00023224"/>
    </source>
</evidence>
<comment type="subcellular location">
    <subcellularLocation>
        <location evidence="1">Membrane</location>
        <topology evidence="1">Multi-pass membrane protein</topology>
    </subcellularLocation>
</comment>
<dbReference type="PaxDb" id="121845-A0A3Q0JGF2"/>
<dbReference type="GO" id="GO:0005549">
    <property type="term" value="F:odorant binding"/>
    <property type="evidence" value="ECO:0007669"/>
    <property type="project" value="InterPro"/>
</dbReference>
<evidence type="ECO:0000256" key="5">
    <source>
        <dbReference type="ARBA" id="ARBA00022989"/>
    </source>
</evidence>
<keyword evidence="7" id="KW-0675">Receptor</keyword>
<keyword evidence="3 9" id="KW-0812">Transmembrane</keyword>
<keyword evidence="10" id="KW-1185">Reference proteome</keyword>
<organism evidence="10 11">
    <name type="scientific">Diaphorina citri</name>
    <name type="common">Asian citrus psyllid</name>
    <dbReference type="NCBI Taxonomy" id="121845"/>
    <lineage>
        <taxon>Eukaryota</taxon>
        <taxon>Metazoa</taxon>
        <taxon>Ecdysozoa</taxon>
        <taxon>Arthropoda</taxon>
        <taxon>Hexapoda</taxon>
        <taxon>Insecta</taxon>
        <taxon>Pterygota</taxon>
        <taxon>Neoptera</taxon>
        <taxon>Paraneoptera</taxon>
        <taxon>Hemiptera</taxon>
        <taxon>Sternorrhyncha</taxon>
        <taxon>Psylloidea</taxon>
        <taxon>Psyllidae</taxon>
        <taxon>Diaphorininae</taxon>
        <taxon>Diaphorina</taxon>
    </lineage>
</organism>
<dbReference type="KEGG" id="dci:113471300"/>
<dbReference type="InterPro" id="IPR004117">
    <property type="entry name" value="7tm6_olfct_rcpt"/>
</dbReference>
<evidence type="ECO:0000313" key="10">
    <source>
        <dbReference type="Proteomes" id="UP000079169"/>
    </source>
</evidence>
<keyword evidence="5 9" id="KW-1133">Transmembrane helix</keyword>
<sequence>MFGIQFWAFLMSSVIHRAGPREMYEIMFGIQFWAMLMSCVIYLAIDAFYFSIIYICCGQLQLIYISMENMFPPEGDGSDGTKGRDGSDGRGRDRRVRLINEIDNARLCKIARLHAHVLR</sequence>
<dbReference type="GO" id="GO:0004984">
    <property type="term" value="F:olfactory receptor activity"/>
    <property type="evidence" value="ECO:0007669"/>
    <property type="project" value="InterPro"/>
</dbReference>
<dbReference type="GeneID" id="113471300"/>
<evidence type="ECO:0000256" key="2">
    <source>
        <dbReference type="ARBA" id="ARBA00022606"/>
    </source>
</evidence>
<gene>
    <name evidence="11" type="primary">LOC113471300</name>
</gene>
<dbReference type="GO" id="GO:0007165">
    <property type="term" value="P:signal transduction"/>
    <property type="evidence" value="ECO:0007669"/>
    <property type="project" value="UniProtKB-KW"/>
</dbReference>
<evidence type="ECO:0000256" key="3">
    <source>
        <dbReference type="ARBA" id="ARBA00022692"/>
    </source>
</evidence>
<dbReference type="GO" id="GO:0016020">
    <property type="term" value="C:membrane"/>
    <property type="evidence" value="ECO:0007669"/>
    <property type="project" value="UniProtKB-SubCell"/>
</dbReference>
<evidence type="ECO:0000256" key="9">
    <source>
        <dbReference type="SAM" id="Phobius"/>
    </source>
</evidence>
<evidence type="ECO:0000256" key="6">
    <source>
        <dbReference type="ARBA" id="ARBA00023136"/>
    </source>
</evidence>
<dbReference type="Pfam" id="PF02949">
    <property type="entry name" value="7tm_6"/>
    <property type="match status" value="1"/>
</dbReference>
<evidence type="ECO:0000256" key="1">
    <source>
        <dbReference type="ARBA" id="ARBA00004141"/>
    </source>
</evidence>
<proteinExistence type="predicted"/>
<evidence type="ECO:0000256" key="4">
    <source>
        <dbReference type="ARBA" id="ARBA00022725"/>
    </source>
</evidence>
<reference evidence="11" key="1">
    <citation type="submission" date="2025-08" db="UniProtKB">
        <authorList>
            <consortium name="RefSeq"/>
        </authorList>
    </citation>
    <scope>IDENTIFICATION</scope>
</reference>
<protein>
    <submittedName>
        <fullName evidence="11">Uncharacterized protein LOC113471300</fullName>
    </submittedName>
</protein>
<dbReference type="AlphaFoldDB" id="A0A3Q0JGF2"/>
<keyword evidence="8" id="KW-0807">Transducer</keyword>
<keyword evidence="4" id="KW-0552">Olfaction</keyword>
<accession>A0A3Q0JGF2</accession>
<feature type="transmembrane region" description="Helical" evidence="9">
    <location>
        <begin position="33"/>
        <end position="57"/>
    </location>
</feature>
<evidence type="ECO:0000313" key="11">
    <source>
        <dbReference type="RefSeq" id="XP_026686158.1"/>
    </source>
</evidence>
<evidence type="ECO:0000256" key="7">
    <source>
        <dbReference type="ARBA" id="ARBA00023170"/>
    </source>
</evidence>
<name>A0A3Q0JGF2_DIACI</name>
<dbReference type="Proteomes" id="UP000079169">
    <property type="component" value="Unplaced"/>
</dbReference>